<accession>A0A4Y9M3Z1</accession>
<dbReference type="EMBL" id="SPQT01000002">
    <property type="protein sequence ID" value="TFV49924.1"/>
    <property type="molecule type" value="Genomic_DNA"/>
</dbReference>
<organism evidence="1 2">
    <name type="scientific">Bradyrhizobium niftali</name>
    <dbReference type="NCBI Taxonomy" id="2560055"/>
    <lineage>
        <taxon>Bacteria</taxon>
        <taxon>Pseudomonadati</taxon>
        <taxon>Pseudomonadota</taxon>
        <taxon>Alphaproteobacteria</taxon>
        <taxon>Hyphomicrobiales</taxon>
        <taxon>Nitrobacteraceae</taxon>
        <taxon>Bradyrhizobium</taxon>
    </lineage>
</organism>
<sequence>MRRRSVGHGGPPFVVAAGDRNETCDLIVVGNSRTHPACTAVSSNGRAPMISELQIHTIARQMLERHGFAAIAKAAEQAQACEGRGEADEAKEWRHIEDAMKIMRGPHHS</sequence>
<protein>
    <submittedName>
        <fullName evidence="1">Uncharacterized protein</fullName>
    </submittedName>
</protein>
<proteinExistence type="predicted"/>
<evidence type="ECO:0000313" key="2">
    <source>
        <dbReference type="Proteomes" id="UP000297966"/>
    </source>
</evidence>
<name>A0A4Y9M3Z1_9BRAD</name>
<dbReference type="AlphaFoldDB" id="A0A4Y9M3Z1"/>
<dbReference type="Proteomes" id="UP000297966">
    <property type="component" value="Unassembled WGS sequence"/>
</dbReference>
<keyword evidence="2" id="KW-1185">Reference proteome</keyword>
<reference evidence="1 2" key="1">
    <citation type="submission" date="2019-03" db="EMBL/GenBank/DDBJ databases">
        <title>Bradyrhizobium diversity isolated from nodules of Chamaecrista fasciculata.</title>
        <authorList>
            <person name="Klepa M.S."/>
            <person name="Urquiaga M.O."/>
            <person name="Hungria M."/>
            <person name="Delamuta J.R."/>
        </authorList>
    </citation>
    <scope>NUCLEOTIDE SEQUENCE [LARGE SCALE GENOMIC DNA]</scope>
    <source>
        <strain evidence="1 2">CNPSo 3448</strain>
    </source>
</reference>
<dbReference type="OrthoDB" id="7933758at2"/>
<gene>
    <name evidence="1" type="ORF">E4K65_07110</name>
</gene>
<evidence type="ECO:0000313" key="1">
    <source>
        <dbReference type="EMBL" id="TFV49924.1"/>
    </source>
</evidence>
<comment type="caution">
    <text evidence="1">The sequence shown here is derived from an EMBL/GenBank/DDBJ whole genome shotgun (WGS) entry which is preliminary data.</text>
</comment>